<feature type="compositionally biased region" description="Low complexity" evidence="1">
    <location>
        <begin position="14"/>
        <end position="23"/>
    </location>
</feature>
<comment type="caution">
    <text evidence="2">The sequence shown here is derived from an EMBL/GenBank/DDBJ whole genome shotgun (WGS) entry which is preliminary data.</text>
</comment>
<dbReference type="RefSeq" id="WP_330134853.1">
    <property type="nucleotide sequence ID" value="NZ_JAUTXY010000009.1"/>
</dbReference>
<evidence type="ECO:0000256" key="1">
    <source>
        <dbReference type="SAM" id="MobiDB-lite"/>
    </source>
</evidence>
<evidence type="ECO:0000313" key="3">
    <source>
        <dbReference type="Proteomes" id="UP001336020"/>
    </source>
</evidence>
<sequence>MSQSTEDTGPLFLQPVNPNQPEPEVVEAEHQTSPEPFDYTSIFSSRGA</sequence>
<proteinExistence type="predicted"/>
<evidence type="ECO:0000313" key="2">
    <source>
        <dbReference type="EMBL" id="MEE2059630.1"/>
    </source>
</evidence>
<keyword evidence="3" id="KW-1185">Reference proteome</keyword>
<dbReference type="EMBL" id="JAUTXY010000009">
    <property type="protein sequence ID" value="MEE2059630.1"/>
    <property type="molecule type" value="Genomic_DNA"/>
</dbReference>
<feature type="region of interest" description="Disordered" evidence="1">
    <location>
        <begin position="1"/>
        <end position="48"/>
    </location>
</feature>
<dbReference type="Proteomes" id="UP001336020">
    <property type="component" value="Unassembled WGS sequence"/>
</dbReference>
<protein>
    <submittedName>
        <fullName evidence="2">Uncharacterized protein</fullName>
    </submittedName>
</protein>
<reference evidence="2 3" key="1">
    <citation type="submission" date="2023-07" db="EMBL/GenBank/DDBJ databases">
        <authorList>
            <person name="Girao M."/>
            <person name="Carvalho M.F."/>
        </authorList>
    </citation>
    <scope>NUCLEOTIDE SEQUENCE [LARGE SCALE GENOMIC DNA]</scope>
    <source>
        <strain evidence="2 3">YIM65754</strain>
    </source>
</reference>
<accession>A0ABU7LDJ1</accession>
<organism evidence="2 3">
    <name type="scientific">Rhodococcus artemisiae</name>
    <dbReference type="NCBI Taxonomy" id="714159"/>
    <lineage>
        <taxon>Bacteria</taxon>
        <taxon>Bacillati</taxon>
        <taxon>Actinomycetota</taxon>
        <taxon>Actinomycetes</taxon>
        <taxon>Mycobacteriales</taxon>
        <taxon>Nocardiaceae</taxon>
        <taxon>Rhodococcus</taxon>
    </lineage>
</organism>
<name>A0ABU7LDJ1_9NOCA</name>
<gene>
    <name evidence="2" type="ORF">Q7514_19100</name>
</gene>